<dbReference type="AlphaFoldDB" id="A0A1K2FCG9"/>
<sequence>MRPGHDRDASAQLRRNTDSRLLGKLEMAGAIRAAGWFAELEVAAADGSWRADVMATSPDGERRMAWEAQGSSSGP</sequence>
<dbReference type="EMBL" id="FPJO01000055">
    <property type="protein sequence ID" value="SFY44908.1"/>
    <property type="molecule type" value="Genomic_DNA"/>
</dbReference>
<organism evidence="1 2">
    <name type="scientific">Streptomyces atratus</name>
    <dbReference type="NCBI Taxonomy" id="1893"/>
    <lineage>
        <taxon>Bacteria</taxon>
        <taxon>Bacillati</taxon>
        <taxon>Actinomycetota</taxon>
        <taxon>Actinomycetes</taxon>
        <taxon>Kitasatosporales</taxon>
        <taxon>Streptomycetaceae</taxon>
        <taxon>Streptomyces</taxon>
    </lineage>
</organism>
<dbReference type="Proteomes" id="UP000181909">
    <property type="component" value="Unassembled WGS sequence"/>
</dbReference>
<protein>
    <submittedName>
        <fullName evidence="1">Competence protein CoiA</fullName>
    </submittedName>
</protein>
<dbReference type="RefSeq" id="WP_072489632.1">
    <property type="nucleotide sequence ID" value="NZ_CP108276.1"/>
</dbReference>
<accession>A0A1K2FCG9</accession>
<proteinExistence type="predicted"/>
<evidence type="ECO:0000313" key="2">
    <source>
        <dbReference type="Proteomes" id="UP000181909"/>
    </source>
</evidence>
<reference evidence="1 2" key="1">
    <citation type="submission" date="2016-11" db="EMBL/GenBank/DDBJ databases">
        <authorList>
            <person name="Jaros S."/>
            <person name="Januszkiewicz K."/>
            <person name="Wedrychowicz H."/>
        </authorList>
    </citation>
    <scope>NUCLEOTIDE SEQUENCE [LARGE SCALE GENOMIC DNA]</scope>
    <source>
        <strain evidence="1 2">OK807</strain>
    </source>
</reference>
<evidence type="ECO:0000313" key="1">
    <source>
        <dbReference type="EMBL" id="SFY44908.1"/>
    </source>
</evidence>
<dbReference type="STRING" id="1893.SAMN02787144_105511"/>
<gene>
    <name evidence="1" type="ORF">SAMN02787144_105511</name>
</gene>
<name>A0A1K2FCG9_STRAR</name>